<evidence type="ECO:0000256" key="5">
    <source>
        <dbReference type="ARBA" id="ARBA00022640"/>
    </source>
</evidence>
<proteinExistence type="inferred from homology"/>
<keyword evidence="15" id="KW-1185">Reference proteome</keyword>
<evidence type="ECO:0000256" key="12">
    <source>
        <dbReference type="PIRSR" id="PIRSR601344-1"/>
    </source>
</evidence>
<keyword evidence="8 13" id="KW-0157">Chromophore</keyword>
<dbReference type="Gene3D" id="1.10.3460.10">
    <property type="entry name" value="Chlorophyll a/b binding protein domain"/>
    <property type="match status" value="1"/>
</dbReference>
<evidence type="ECO:0000256" key="9">
    <source>
        <dbReference type="ARBA" id="ARBA00023078"/>
    </source>
</evidence>
<name>A0A2U1LK25_ARTAN</name>
<comment type="subcellular location">
    <subcellularLocation>
        <location evidence="1">Plastid</location>
        <location evidence="1">Chloroplast thylakoid membrane</location>
        <topology evidence="1">Multi-pass membrane protein</topology>
    </subcellularLocation>
</comment>
<keyword evidence="3 13" id="KW-0150">Chloroplast</keyword>
<keyword evidence="10" id="KW-0472">Membrane</keyword>
<evidence type="ECO:0000256" key="6">
    <source>
        <dbReference type="ARBA" id="ARBA00022692"/>
    </source>
</evidence>
<comment type="similarity">
    <text evidence="13">Belongs to the light-harvesting chlorophyll a/b-binding (LHC) protein family.</text>
</comment>
<dbReference type="GO" id="GO:0016168">
    <property type="term" value="F:chlorophyll binding"/>
    <property type="evidence" value="ECO:0007669"/>
    <property type="project" value="UniProtKB-KW"/>
</dbReference>
<sequence>MEFEEPATVQSRISNIFKYISSTINVAIYFQFQNLLLMHAKSTFLKSHTLDDASCSQAGLSADPETFSRNRELEVIHCRWAMLGALGCVFPELLACNGVKFGEAVIDKKRDVY</sequence>
<gene>
    <name evidence="14" type="ORF">CTI12_AA482610</name>
</gene>
<keyword evidence="11 13" id="KW-0604">Photosystem II</keyword>
<dbReference type="EMBL" id="PKPP01008976">
    <property type="protein sequence ID" value="PWA49347.1"/>
    <property type="molecule type" value="Genomic_DNA"/>
</dbReference>
<evidence type="ECO:0000313" key="15">
    <source>
        <dbReference type="Proteomes" id="UP000245207"/>
    </source>
</evidence>
<evidence type="ECO:0000256" key="10">
    <source>
        <dbReference type="ARBA" id="ARBA00023136"/>
    </source>
</evidence>
<keyword evidence="5 13" id="KW-0934">Plastid</keyword>
<dbReference type="AlphaFoldDB" id="A0A2U1LK25"/>
<evidence type="ECO:0000256" key="7">
    <source>
        <dbReference type="ARBA" id="ARBA00022989"/>
    </source>
</evidence>
<keyword evidence="13" id="KW-0603">Photosystem I</keyword>
<dbReference type="InterPro" id="IPR022796">
    <property type="entry name" value="Chloroa_b-bind"/>
</dbReference>
<feature type="binding site" evidence="12">
    <location>
        <position position="74"/>
    </location>
    <ligand>
        <name>chlorophyll a</name>
        <dbReference type="ChEBI" id="CHEBI:58416"/>
        <label>1</label>
    </ligand>
</feature>
<evidence type="ECO:0000256" key="11">
    <source>
        <dbReference type="ARBA" id="ARBA00023276"/>
    </source>
</evidence>
<comment type="function">
    <text evidence="13">The light-harvesting complex (LHC) functions as a light receptor, it captures and delivers excitation energy to photosystems with which it is closely associated.</text>
</comment>
<keyword evidence="7" id="KW-1133">Transmembrane helix</keyword>
<dbReference type="OrthoDB" id="1933047at2759"/>
<keyword evidence="9 13" id="KW-0793">Thylakoid</keyword>
<dbReference type="Proteomes" id="UP000245207">
    <property type="component" value="Unassembled WGS sequence"/>
</dbReference>
<evidence type="ECO:0000313" key="14">
    <source>
        <dbReference type="EMBL" id="PWA49347.1"/>
    </source>
</evidence>
<dbReference type="Pfam" id="PF00504">
    <property type="entry name" value="Chloroa_b-bind"/>
    <property type="match status" value="1"/>
</dbReference>
<keyword evidence="4 13" id="KW-0602">Photosynthesis</keyword>
<accession>A0A2U1LK25</accession>
<feature type="binding site" description="axial binding residue" evidence="12">
    <location>
        <position position="79"/>
    </location>
    <ligand>
        <name>chlorophyll b</name>
        <dbReference type="ChEBI" id="CHEBI:61721"/>
        <label>1</label>
    </ligand>
    <ligandPart>
        <name>Mg</name>
        <dbReference type="ChEBI" id="CHEBI:25107"/>
    </ligandPart>
</feature>
<dbReference type="SUPFAM" id="SSF103511">
    <property type="entry name" value="Chlorophyll a-b binding protein"/>
    <property type="match status" value="1"/>
</dbReference>
<feature type="binding site" evidence="12">
    <location>
        <position position="77"/>
    </location>
    <ligand>
        <name>chlorophyll a</name>
        <dbReference type="ChEBI" id="CHEBI:58416"/>
        <label>1</label>
    </ligand>
</feature>
<keyword evidence="6" id="KW-0812">Transmembrane</keyword>
<reference evidence="14 15" key="1">
    <citation type="journal article" date="2018" name="Mol. Plant">
        <title>The genome of Artemisia annua provides insight into the evolution of Asteraceae family and artemisinin biosynthesis.</title>
        <authorList>
            <person name="Shen Q."/>
            <person name="Zhang L."/>
            <person name="Liao Z."/>
            <person name="Wang S."/>
            <person name="Yan T."/>
            <person name="Shi P."/>
            <person name="Liu M."/>
            <person name="Fu X."/>
            <person name="Pan Q."/>
            <person name="Wang Y."/>
            <person name="Lv Z."/>
            <person name="Lu X."/>
            <person name="Zhang F."/>
            <person name="Jiang W."/>
            <person name="Ma Y."/>
            <person name="Chen M."/>
            <person name="Hao X."/>
            <person name="Li L."/>
            <person name="Tang Y."/>
            <person name="Lv G."/>
            <person name="Zhou Y."/>
            <person name="Sun X."/>
            <person name="Brodelius P.E."/>
            <person name="Rose J.K.C."/>
            <person name="Tang K."/>
        </authorList>
    </citation>
    <scope>NUCLEOTIDE SEQUENCE [LARGE SCALE GENOMIC DNA]</scope>
    <source>
        <strain evidence="15">cv. Huhao1</strain>
        <tissue evidence="14">Leaf</tissue>
    </source>
</reference>
<comment type="caution">
    <text evidence="14">The sequence shown here is derived from an EMBL/GenBank/DDBJ whole genome shotgun (WGS) entry which is preliminary data.</text>
</comment>
<dbReference type="GO" id="GO:0009522">
    <property type="term" value="C:photosystem I"/>
    <property type="evidence" value="ECO:0007669"/>
    <property type="project" value="UniProtKB-KW"/>
</dbReference>
<evidence type="ECO:0000256" key="4">
    <source>
        <dbReference type="ARBA" id="ARBA00022531"/>
    </source>
</evidence>
<protein>
    <recommendedName>
        <fullName evidence="13">Chlorophyll a-b binding protein, chloroplastic</fullName>
    </recommendedName>
</protein>
<evidence type="ECO:0000256" key="2">
    <source>
        <dbReference type="ARBA" id="ARBA00022494"/>
    </source>
</evidence>
<feature type="binding site" description="axial binding residue" evidence="12">
    <location>
        <position position="61"/>
    </location>
    <ligand>
        <name>chlorophyll b</name>
        <dbReference type="ChEBI" id="CHEBI:61721"/>
        <label>1</label>
    </ligand>
    <ligandPart>
        <name>Mg</name>
        <dbReference type="ChEBI" id="CHEBI:25107"/>
    </ligandPart>
</feature>
<evidence type="ECO:0000256" key="8">
    <source>
        <dbReference type="ARBA" id="ARBA00022991"/>
    </source>
</evidence>
<dbReference type="GO" id="GO:0009765">
    <property type="term" value="P:photosynthesis, light harvesting"/>
    <property type="evidence" value="ECO:0007669"/>
    <property type="project" value="InterPro"/>
</dbReference>
<dbReference type="GO" id="GO:0009523">
    <property type="term" value="C:photosystem II"/>
    <property type="evidence" value="ECO:0007669"/>
    <property type="project" value="UniProtKB-KW"/>
</dbReference>
<evidence type="ECO:0000256" key="3">
    <source>
        <dbReference type="ARBA" id="ARBA00022528"/>
    </source>
</evidence>
<dbReference type="STRING" id="35608.A0A2U1LK25"/>
<evidence type="ECO:0000256" key="13">
    <source>
        <dbReference type="RuleBase" id="RU363080"/>
    </source>
</evidence>
<evidence type="ECO:0000256" key="1">
    <source>
        <dbReference type="ARBA" id="ARBA00004454"/>
    </source>
</evidence>
<dbReference type="PANTHER" id="PTHR21649">
    <property type="entry name" value="CHLOROPHYLL A/B BINDING PROTEIN"/>
    <property type="match status" value="1"/>
</dbReference>
<keyword evidence="2 12" id="KW-0148">Chlorophyll</keyword>
<dbReference type="GO" id="GO:0009535">
    <property type="term" value="C:chloroplast thylakoid membrane"/>
    <property type="evidence" value="ECO:0007669"/>
    <property type="project" value="UniProtKB-SubCell"/>
</dbReference>
<dbReference type="InterPro" id="IPR001344">
    <property type="entry name" value="Chloro_AB-bd_pln"/>
</dbReference>
<organism evidence="14 15">
    <name type="scientific">Artemisia annua</name>
    <name type="common">Sweet wormwood</name>
    <dbReference type="NCBI Taxonomy" id="35608"/>
    <lineage>
        <taxon>Eukaryota</taxon>
        <taxon>Viridiplantae</taxon>
        <taxon>Streptophyta</taxon>
        <taxon>Embryophyta</taxon>
        <taxon>Tracheophyta</taxon>
        <taxon>Spermatophyta</taxon>
        <taxon>Magnoliopsida</taxon>
        <taxon>eudicotyledons</taxon>
        <taxon>Gunneridae</taxon>
        <taxon>Pentapetalae</taxon>
        <taxon>asterids</taxon>
        <taxon>campanulids</taxon>
        <taxon>Asterales</taxon>
        <taxon>Asteraceae</taxon>
        <taxon>Asteroideae</taxon>
        <taxon>Anthemideae</taxon>
        <taxon>Artemisiinae</taxon>
        <taxon>Artemisia</taxon>
    </lineage>
</organism>